<accession>A0A4Y7PGY2</accession>
<proteinExistence type="predicted"/>
<dbReference type="VEuPathDB" id="FungiDB:BD410DRAFT_361123"/>
<dbReference type="AlphaFoldDB" id="A0A4Y7PGY2"/>
<organism evidence="1 2">
    <name type="scientific">Rickenella mellea</name>
    <dbReference type="NCBI Taxonomy" id="50990"/>
    <lineage>
        <taxon>Eukaryota</taxon>
        <taxon>Fungi</taxon>
        <taxon>Dikarya</taxon>
        <taxon>Basidiomycota</taxon>
        <taxon>Agaricomycotina</taxon>
        <taxon>Agaricomycetes</taxon>
        <taxon>Hymenochaetales</taxon>
        <taxon>Rickenellaceae</taxon>
        <taxon>Rickenella</taxon>
    </lineage>
</organism>
<sequence length="186" mass="20554">MWKASKTRRNVLNLNRRMRLFIDTYLLQVATETARLNLRALAEPPPPLPRISASSEKVMWKVMSWSNGATTGDRTSTKALPVVSDPNNPLLAHRYSQNIGRSITPAAVETNTGRASTSTVYNSRVSSTSTPVQATSNLEPPVSVLSAVMPYGSILRFRRSRPTCISDYQFVITPTTNPHIIEAARV</sequence>
<keyword evidence="2" id="KW-1185">Reference proteome</keyword>
<evidence type="ECO:0000313" key="1">
    <source>
        <dbReference type="EMBL" id="TDL13809.1"/>
    </source>
</evidence>
<evidence type="ECO:0000313" key="2">
    <source>
        <dbReference type="Proteomes" id="UP000294933"/>
    </source>
</evidence>
<reference evidence="1 2" key="1">
    <citation type="submission" date="2018-06" db="EMBL/GenBank/DDBJ databases">
        <title>A transcriptomic atlas of mushroom development highlights an independent origin of complex multicellularity.</title>
        <authorList>
            <consortium name="DOE Joint Genome Institute"/>
            <person name="Krizsan K."/>
            <person name="Almasi E."/>
            <person name="Merenyi Z."/>
            <person name="Sahu N."/>
            <person name="Viragh M."/>
            <person name="Koszo T."/>
            <person name="Mondo S."/>
            <person name="Kiss B."/>
            <person name="Balint B."/>
            <person name="Kues U."/>
            <person name="Barry K."/>
            <person name="Hegedus J.C."/>
            <person name="Henrissat B."/>
            <person name="Johnson J."/>
            <person name="Lipzen A."/>
            <person name="Ohm R."/>
            <person name="Nagy I."/>
            <person name="Pangilinan J."/>
            <person name="Yan J."/>
            <person name="Xiong Y."/>
            <person name="Grigoriev I.V."/>
            <person name="Hibbett D.S."/>
            <person name="Nagy L.G."/>
        </authorList>
    </citation>
    <scope>NUCLEOTIDE SEQUENCE [LARGE SCALE GENOMIC DNA]</scope>
    <source>
        <strain evidence="1 2">SZMC22713</strain>
    </source>
</reference>
<dbReference type="EMBL" id="ML170458">
    <property type="protein sequence ID" value="TDL13809.1"/>
    <property type="molecule type" value="Genomic_DNA"/>
</dbReference>
<dbReference type="Proteomes" id="UP000294933">
    <property type="component" value="Unassembled WGS sequence"/>
</dbReference>
<name>A0A4Y7PGY2_9AGAM</name>
<protein>
    <submittedName>
        <fullName evidence="1">Uncharacterized protein</fullName>
    </submittedName>
</protein>
<gene>
    <name evidence="1" type="ORF">BD410DRAFT_361123</name>
</gene>